<evidence type="ECO:0000256" key="1">
    <source>
        <dbReference type="SAM" id="MobiDB-lite"/>
    </source>
</evidence>
<protein>
    <submittedName>
        <fullName evidence="2">Uncharacterized protein</fullName>
    </submittedName>
</protein>
<reference evidence="2 3" key="1">
    <citation type="submission" date="2017-09" db="EMBL/GenBank/DDBJ databases">
        <authorList>
            <person name="Lee N."/>
            <person name="Cho B.-K."/>
        </authorList>
    </citation>
    <scope>NUCLEOTIDE SEQUENCE [LARGE SCALE GENOMIC DNA]</scope>
    <source>
        <strain evidence="2 3">ATCC 39115</strain>
    </source>
</reference>
<keyword evidence="3" id="KW-1185">Reference proteome</keyword>
<accession>A0ABX6ADY2</accession>
<feature type="region of interest" description="Disordered" evidence="1">
    <location>
        <begin position="27"/>
        <end position="114"/>
    </location>
</feature>
<name>A0ABX6ADY2_STRVD</name>
<evidence type="ECO:0000313" key="2">
    <source>
        <dbReference type="EMBL" id="QEU85695.1"/>
    </source>
</evidence>
<gene>
    <name evidence="2" type="ORF">CP969_13955</name>
</gene>
<organism evidence="2 3">
    <name type="scientific">Streptomyces viridosporus T7A</name>
    <dbReference type="NCBI Taxonomy" id="665577"/>
    <lineage>
        <taxon>Bacteria</taxon>
        <taxon>Bacillati</taxon>
        <taxon>Actinomycetota</taxon>
        <taxon>Actinomycetes</taxon>
        <taxon>Kitasatosporales</taxon>
        <taxon>Streptomycetaceae</taxon>
        <taxon>Streptomyces</taxon>
    </lineage>
</organism>
<proteinExistence type="predicted"/>
<dbReference type="EMBL" id="CP023700">
    <property type="protein sequence ID" value="QEU85695.1"/>
    <property type="molecule type" value="Genomic_DNA"/>
</dbReference>
<evidence type="ECO:0000313" key="3">
    <source>
        <dbReference type="Proteomes" id="UP000327143"/>
    </source>
</evidence>
<sequence length="133" mass="14562">MRCGLRGSGVRLAHDPQSSIDRLCLRLRLPRNEKSPRTGGDAAPIPTLRSPAVGTDQRGSLSRRRTARMAQGYRRPRARRDALSGDTQGRRGPSAGSARLNPDRIPTGSRLNPSRGLLRVTATKGHHNDHIVF</sequence>
<dbReference type="Proteomes" id="UP000327143">
    <property type="component" value="Chromosome"/>
</dbReference>